<keyword evidence="4" id="KW-0732">Signal</keyword>
<comment type="subcellular location">
    <subcellularLocation>
        <location evidence="1">Cell envelope</location>
    </subcellularLocation>
</comment>
<keyword evidence="3" id="KW-1003">Cell membrane</keyword>
<feature type="signal peptide" evidence="4">
    <location>
        <begin position="1"/>
        <end position="25"/>
    </location>
</feature>
<gene>
    <name evidence="5" type="primary">lprG</name>
    <name evidence="5" type="ORF">ACRB68_06400</name>
</gene>
<dbReference type="AlphaFoldDB" id="A0A7K0BN46"/>
<reference evidence="5 6" key="1">
    <citation type="submission" date="2019-10" db="EMBL/GenBank/DDBJ databases">
        <title>Actinomadura rubteroloni sp. nov. and Actinomadura macrotermitis sp. nov., isolated from the gut of fungus growing-termite Macrotermes natalensis.</title>
        <authorList>
            <person name="Benndorf R."/>
            <person name="Martin K."/>
            <person name="Kuefner M."/>
            <person name="De Beer W."/>
            <person name="Kaster A.-K."/>
            <person name="Vollmers J."/>
            <person name="Poulsen M."/>
            <person name="Beemelmanns C."/>
        </authorList>
    </citation>
    <scope>NUCLEOTIDE SEQUENCE [LARGE SCALE GENOMIC DNA]</scope>
    <source>
        <strain evidence="5 6">RB68</strain>
    </source>
</reference>
<evidence type="ECO:0000256" key="2">
    <source>
        <dbReference type="ARBA" id="ARBA00009194"/>
    </source>
</evidence>
<evidence type="ECO:0000256" key="3">
    <source>
        <dbReference type="ARBA" id="ARBA00022475"/>
    </source>
</evidence>
<dbReference type="InterPro" id="IPR009830">
    <property type="entry name" value="LppX/LprAFG"/>
</dbReference>
<dbReference type="Proteomes" id="UP000487268">
    <property type="component" value="Unassembled WGS sequence"/>
</dbReference>
<evidence type="ECO:0000313" key="6">
    <source>
        <dbReference type="Proteomes" id="UP000487268"/>
    </source>
</evidence>
<evidence type="ECO:0000256" key="1">
    <source>
        <dbReference type="ARBA" id="ARBA00004196"/>
    </source>
</evidence>
<accession>A0A7K0BN46</accession>
<keyword evidence="3" id="KW-0472">Membrane</keyword>
<dbReference type="SUPFAM" id="SSF89392">
    <property type="entry name" value="Prokaryotic lipoproteins and lipoprotein localization factors"/>
    <property type="match status" value="1"/>
</dbReference>
<evidence type="ECO:0000256" key="4">
    <source>
        <dbReference type="SAM" id="SignalP"/>
    </source>
</evidence>
<dbReference type="RefSeq" id="WP_153530747.1">
    <property type="nucleotide sequence ID" value="NZ_WEGH01000001.1"/>
</dbReference>
<feature type="chain" id="PRO_5039586584" evidence="4">
    <location>
        <begin position="26"/>
        <end position="236"/>
    </location>
</feature>
<name>A0A7K0BN46_9ACTN</name>
<dbReference type="InterPro" id="IPR029046">
    <property type="entry name" value="LolA/LolB/LppX"/>
</dbReference>
<protein>
    <submittedName>
        <fullName evidence="5">Lipoarabinomannan carrier protein LprG</fullName>
    </submittedName>
</protein>
<comment type="similarity">
    <text evidence="2">Belongs to the LppX/LprAFG lipoprotein family.</text>
</comment>
<dbReference type="GO" id="GO:0030313">
    <property type="term" value="C:cell envelope"/>
    <property type="evidence" value="ECO:0007669"/>
    <property type="project" value="UniProtKB-SubCell"/>
</dbReference>
<dbReference type="EMBL" id="WEGH01000001">
    <property type="protein sequence ID" value="MQY02608.1"/>
    <property type="molecule type" value="Genomic_DNA"/>
</dbReference>
<dbReference type="Gene3D" id="2.50.20.20">
    <property type="match status" value="1"/>
</dbReference>
<dbReference type="OrthoDB" id="4763237at2"/>
<keyword evidence="6" id="KW-1185">Reference proteome</keyword>
<dbReference type="Pfam" id="PF07161">
    <property type="entry name" value="LppX_LprAFG"/>
    <property type="match status" value="1"/>
</dbReference>
<sequence length="236" mass="24555">MPIRRSHSLALVPAALALTLLTACSGDGKADDKKSSAPLPDASATLQQASQAMASLKSVGFTLSTEDKPQIMVKSGDMKLLKSGDAQGTIQVEQSGQAVEMKIVSVGDSIYLDAGTGGWRKVPKALASTMYDPSAVLDPNRGIAKLLTSVQGSKAEATEKVDGKEASRVAVKLPKDAVGGLIPGVNEDVDGKLWISTSDHRLLKVKGNLPGADGGKGAVIINFTEFDKPYKISAPK</sequence>
<dbReference type="PROSITE" id="PS51257">
    <property type="entry name" value="PROKAR_LIPOPROTEIN"/>
    <property type="match status" value="1"/>
</dbReference>
<dbReference type="CDD" id="cd16334">
    <property type="entry name" value="LppX-like"/>
    <property type="match status" value="1"/>
</dbReference>
<comment type="caution">
    <text evidence="5">The sequence shown here is derived from an EMBL/GenBank/DDBJ whole genome shotgun (WGS) entry which is preliminary data.</text>
</comment>
<proteinExistence type="inferred from homology"/>
<organism evidence="5 6">
    <name type="scientific">Actinomadura macrotermitis</name>
    <dbReference type="NCBI Taxonomy" id="2585200"/>
    <lineage>
        <taxon>Bacteria</taxon>
        <taxon>Bacillati</taxon>
        <taxon>Actinomycetota</taxon>
        <taxon>Actinomycetes</taxon>
        <taxon>Streptosporangiales</taxon>
        <taxon>Thermomonosporaceae</taxon>
        <taxon>Actinomadura</taxon>
    </lineage>
</organism>
<evidence type="ECO:0000313" key="5">
    <source>
        <dbReference type="EMBL" id="MQY02608.1"/>
    </source>
</evidence>